<evidence type="ECO:0000313" key="2">
    <source>
        <dbReference type="EMBL" id="CAF0789323.1"/>
    </source>
</evidence>
<keyword evidence="1" id="KW-0472">Membrane</keyword>
<dbReference type="Proteomes" id="UP000663891">
    <property type="component" value="Unassembled WGS sequence"/>
</dbReference>
<evidence type="ECO:0000256" key="1">
    <source>
        <dbReference type="SAM" id="Phobius"/>
    </source>
</evidence>
<keyword evidence="1" id="KW-1133">Transmembrane helix</keyword>
<protein>
    <submittedName>
        <fullName evidence="2">Uncharacterized protein</fullName>
    </submittedName>
</protein>
<proteinExistence type="predicted"/>
<sequence>MSLSPSFIRFLTERRSRRNEPCVKVLIWCSCFFGACGLVFGIIEYHQSNTYVERYCQIKSNEVVGPLKKSRWKPAWNITILDEGNDRIESSSTYSLKWWATSIAQAKKLNQIYRCYRHHNYPSPGTWSWQWNKPSKLKAYSSLFAFFVLFIVGSVLFVLRKYYQYQERRRQ</sequence>
<feature type="transmembrane region" description="Helical" evidence="1">
    <location>
        <begin position="21"/>
        <end position="43"/>
    </location>
</feature>
<accession>A0A813S2Q8</accession>
<gene>
    <name evidence="2" type="ORF">VCS650_LOCUS3397</name>
</gene>
<evidence type="ECO:0000313" key="3">
    <source>
        <dbReference type="Proteomes" id="UP000663891"/>
    </source>
</evidence>
<dbReference type="EMBL" id="CAJNON010000018">
    <property type="protein sequence ID" value="CAF0789323.1"/>
    <property type="molecule type" value="Genomic_DNA"/>
</dbReference>
<comment type="caution">
    <text evidence="2">The sequence shown here is derived from an EMBL/GenBank/DDBJ whole genome shotgun (WGS) entry which is preliminary data.</text>
</comment>
<name>A0A813S2Q8_9BILA</name>
<dbReference type="AlphaFoldDB" id="A0A813S2Q8"/>
<dbReference type="OrthoDB" id="10272581at2759"/>
<reference evidence="2" key="1">
    <citation type="submission" date="2021-02" db="EMBL/GenBank/DDBJ databases">
        <authorList>
            <person name="Nowell W R."/>
        </authorList>
    </citation>
    <scope>NUCLEOTIDE SEQUENCE</scope>
</reference>
<keyword evidence="1" id="KW-0812">Transmembrane</keyword>
<organism evidence="2 3">
    <name type="scientific">Adineta steineri</name>
    <dbReference type="NCBI Taxonomy" id="433720"/>
    <lineage>
        <taxon>Eukaryota</taxon>
        <taxon>Metazoa</taxon>
        <taxon>Spiralia</taxon>
        <taxon>Gnathifera</taxon>
        <taxon>Rotifera</taxon>
        <taxon>Eurotatoria</taxon>
        <taxon>Bdelloidea</taxon>
        <taxon>Adinetida</taxon>
        <taxon>Adinetidae</taxon>
        <taxon>Adineta</taxon>
    </lineage>
</organism>
<feature type="transmembrane region" description="Helical" evidence="1">
    <location>
        <begin position="139"/>
        <end position="159"/>
    </location>
</feature>